<gene>
    <name evidence="2" type="ordered locus">Rxyl_1191</name>
</gene>
<reference evidence="2 3" key="1">
    <citation type="submission" date="2006-06" db="EMBL/GenBank/DDBJ databases">
        <title>Complete sequence of Rubrobacter xylanophilus DSM 9941.</title>
        <authorList>
            <consortium name="US DOE Joint Genome Institute"/>
            <person name="Copeland A."/>
            <person name="Lucas S."/>
            <person name="Lapidus A."/>
            <person name="Barry K."/>
            <person name="Detter J.C."/>
            <person name="Glavina del Rio T."/>
            <person name="Hammon N."/>
            <person name="Israni S."/>
            <person name="Dalin E."/>
            <person name="Tice H."/>
            <person name="Pitluck S."/>
            <person name="Munk A.C."/>
            <person name="Brettin T."/>
            <person name="Bruce D."/>
            <person name="Han C."/>
            <person name="Tapia R."/>
            <person name="Gilna P."/>
            <person name="Schmutz J."/>
            <person name="Larimer F."/>
            <person name="Land M."/>
            <person name="Hauser L."/>
            <person name="Kyrpides N."/>
            <person name="Lykidis A."/>
            <person name="da Costa M.S."/>
            <person name="Rainey F.A."/>
            <person name="Empadinhas N."/>
            <person name="Jolivet E."/>
            <person name="Battista J.R."/>
            <person name="Richardson P."/>
        </authorList>
    </citation>
    <scope>NUCLEOTIDE SEQUENCE [LARGE SCALE GENOMIC DNA]</scope>
    <source>
        <strain evidence="3">DSM 9941 / NBRC 16129 / PRD-1</strain>
    </source>
</reference>
<dbReference type="Proteomes" id="UP000006637">
    <property type="component" value="Chromosome"/>
</dbReference>
<dbReference type="InterPro" id="IPR002744">
    <property type="entry name" value="MIP18-like"/>
</dbReference>
<keyword evidence="3" id="KW-1185">Reference proteome</keyword>
<dbReference type="AlphaFoldDB" id="Q1AWS1"/>
<dbReference type="RefSeq" id="WP_011564175.1">
    <property type="nucleotide sequence ID" value="NC_008148.1"/>
</dbReference>
<proteinExistence type="predicted"/>
<dbReference type="PANTHER" id="PTHR42831:SF1">
    <property type="entry name" value="FE-S PROTEIN MATURATION AUXILIARY FACTOR YITW"/>
    <property type="match status" value="1"/>
</dbReference>
<dbReference type="Gene3D" id="3.30.300.130">
    <property type="entry name" value="Fe-S cluster assembly (FSCA)"/>
    <property type="match status" value="1"/>
</dbReference>
<protein>
    <recommendedName>
        <fullName evidence="1">MIP18 family-like domain-containing protein</fullName>
    </recommendedName>
</protein>
<evidence type="ECO:0000259" key="1">
    <source>
        <dbReference type="Pfam" id="PF01883"/>
    </source>
</evidence>
<feature type="domain" description="MIP18 family-like" evidence="1">
    <location>
        <begin position="8"/>
        <end position="79"/>
    </location>
</feature>
<dbReference type="InterPro" id="IPR034904">
    <property type="entry name" value="FSCA_dom_sf"/>
</dbReference>
<name>Q1AWS1_RUBXD</name>
<dbReference type="STRING" id="266117.Rxyl_1191"/>
<dbReference type="PhylomeDB" id="Q1AWS1"/>
<dbReference type="Pfam" id="PF01883">
    <property type="entry name" value="FeS_assembly_P"/>
    <property type="match status" value="1"/>
</dbReference>
<dbReference type="eggNOG" id="COG2151">
    <property type="taxonomic scope" value="Bacteria"/>
</dbReference>
<accession>Q1AWS1</accession>
<sequence>MKRLISEELVQDRLRNVVDPELGLDLVELGLIYDIRIHDEGRRVAVTFSLTSPMCPAGDQIHAQVESEVLSIEGVETVDARLTFEPMWNPDMMSPAAKLFFGR</sequence>
<dbReference type="SUPFAM" id="SSF117916">
    <property type="entry name" value="Fe-S cluster assembly (FSCA) domain-like"/>
    <property type="match status" value="1"/>
</dbReference>
<dbReference type="PANTHER" id="PTHR42831">
    <property type="entry name" value="FE-S PROTEIN MATURATION AUXILIARY FACTOR YITW"/>
    <property type="match status" value="1"/>
</dbReference>
<dbReference type="HOGENOM" id="CLU_091588_2_2_11"/>
<organism evidence="2 3">
    <name type="scientific">Rubrobacter xylanophilus (strain DSM 9941 / JCM 11954 / NBRC 16129 / PRD-1)</name>
    <dbReference type="NCBI Taxonomy" id="266117"/>
    <lineage>
        <taxon>Bacteria</taxon>
        <taxon>Bacillati</taxon>
        <taxon>Actinomycetota</taxon>
        <taxon>Rubrobacteria</taxon>
        <taxon>Rubrobacterales</taxon>
        <taxon>Rubrobacteraceae</taxon>
        <taxon>Rubrobacter</taxon>
    </lineage>
</organism>
<evidence type="ECO:0000313" key="2">
    <source>
        <dbReference type="EMBL" id="ABG04157.1"/>
    </source>
</evidence>
<dbReference type="KEGG" id="rxy:Rxyl_1191"/>
<dbReference type="EMBL" id="CP000386">
    <property type="protein sequence ID" value="ABG04157.1"/>
    <property type="molecule type" value="Genomic_DNA"/>
</dbReference>
<evidence type="ECO:0000313" key="3">
    <source>
        <dbReference type="Proteomes" id="UP000006637"/>
    </source>
</evidence>
<dbReference type="InterPro" id="IPR052339">
    <property type="entry name" value="Fe-S_Maturation_MIP18"/>
</dbReference>